<dbReference type="PANTHER" id="PTHR45266">
    <property type="entry name" value="OXALOACETATE DECARBOXYLASE ALPHA CHAIN"/>
    <property type="match status" value="1"/>
</dbReference>
<keyword evidence="5" id="KW-1185">Reference proteome</keyword>
<evidence type="ECO:0000313" key="5">
    <source>
        <dbReference type="Proteomes" id="UP001589627"/>
    </source>
</evidence>
<feature type="domain" description="Lipoyl-binding" evidence="3">
    <location>
        <begin position="1"/>
        <end position="72"/>
    </location>
</feature>
<evidence type="ECO:0000256" key="2">
    <source>
        <dbReference type="SAM" id="MobiDB-lite"/>
    </source>
</evidence>
<sequence length="100" mass="10268">MDTTPVMAPLQGIVVSIDVTPGQSVPAGTPLVVLESMKMEYVVVAPVAGVVREVAAVPGALVGEDETLVAIEEGDVEPEAAPAEAATGERPHLAEVRRRG</sequence>
<dbReference type="InterPro" id="IPR011053">
    <property type="entry name" value="Single_hybrid_motif"/>
</dbReference>
<accession>A0ABV5YLU9</accession>
<dbReference type="InterPro" id="IPR000089">
    <property type="entry name" value="Biotin_lipoyl"/>
</dbReference>
<dbReference type="InterPro" id="IPR050709">
    <property type="entry name" value="Biotin_Carboxyl_Carrier/Decarb"/>
</dbReference>
<dbReference type="Pfam" id="PF00364">
    <property type="entry name" value="Biotin_lipoyl"/>
    <property type="match status" value="1"/>
</dbReference>
<dbReference type="Gene3D" id="2.40.50.100">
    <property type="match status" value="1"/>
</dbReference>
<gene>
    <name evidence="4" type="ORF">ACFFNX_24630</name>
</gene>
<reference evidence="4 5" key="1">
    <citation type="submission" date="2024-09" db="EMBL/GenBank/DDBJ databases">
        <authorList>
            <person name="Sun Q."/>
            <person name="Mori K."/>
        </authorList>
    </citation>
    <scope>NUCLEOTIDE SEQUENCE [LARGE SCALE GENOMIC DNA]</scope>
    <source>
        <strain evidence="4 5">TBRC 0563</strain>
    </source>
</reference>
<evidence type="ECO:0000313" key="4">
    <source>
        <dbReference type="EMBL" id="MFB9835372.1"/>
    </source>
</evidence>
<organism evidence="4 5">
    <name type="scientific">Actinoallomurus acaciae</name>
    <dbReference type="NCBI Taxonomy" id="502577"/>
    <lineage>
        <taxon>Bacteria</taxon>
        <taxon>Bacillati</taxon>
        <taxon>Actinomycetota</taxon>
        <taxon>Actinomycetes</taxon>
        <taxon>Streptosporangiales</taxon>
        <taxon>Thermomonosporaceae</taxon>
        <taxon>Actinoallomurus</taxon>
    </lineage>
</organism>
<feature type="compositionally biased region" description="Basic and acidic residues" evidence="2">
    <location>
        <begin position="87"/>
        <end position="100"/>
    </location>
</feature>
<dbReference type="SUPFAM" id="SSF51230">
    <property type="entry name" value="Single hybrid motif"/>
    <property type="match status" value="1"/>
</dbReference>
<protein>
    <submittedName>
        <fullName evidence="4">Acetyl-CoA carboxylase biotin carboxyl carrier protein subunit</fullName>
    </submittedName>
</protein>
<feature type="region of interest" description="Disordered" evidence="2">
    <location>
        <begin position="79"/>
        <end position="100"/>
    </location>
</feature>
<dbReference type="RefSeq" id="WP_378206741.1">
    <property type="nucleotide sequence ID" value="NZ_JBHLZP010000197.1"/>
</dbReference>
<keyword evidence="1" id="KW-0092">Biotin</keyword>
<dbReference type="PANTHER" id="PTHR45266:SF3">
    <property type="entry name" value="OXALOACETATE DECARBOXYLASE ALPHA CHAIN"/>
    <property type="match status" value="1"/>
</dbReference>
<dbReference type="CDD" id="cd06850">
    <property type="entry name" value="biotinyl_domain"/>
    <property type="match status" value="1"/>
</dbReference>
<dbReference type="EMBL" id="JBHLZP010000197">
    <property type="protein sequence ID" value="MFB9835372.1"/>
    <property type="molecule type" value="Genomic_DNA"/>
</dbReference>
<evidence type="ECO:0000259" key="3">
    <source>
        <dbReference type="PROSITE" id="PS50968"/>
    </source>
</evidence>
<dbReference type="PROSITE" id="PS50968">
    <property type="entry name" value="BIOTINYL_LIPOYL"/>
    <property type="match status" value="1"/>
</dbReference>
<proteinExistence type="predicted"/>
<dbReference type="Proteomes" id="UP001589627">
    <property type="component" value="Unassembled WGS sequence"/>
</dbReference>
<name>A0ABV5YLU9_9ACTN</name>
<evidence type="ECO:0000256" key="1">
    <source>
        <dbReference type="ARBA" id="ARBA00023267"/>
    </source>
</evidence>
<comment type="caution">
    <text evidence="4">The sequence shown here is derived from an EMBL/GenBank/DDBJ whole genome shotgun (WGS) entry which is preliminary data.</text>
</comment>